<dbReference type="InterPro" id="IPR002649">
    <property type="entry name" value="tRNA_m1G_MeTrfase_TrmD"/>
</dbReference>
<dbReference type="FunFam" id="1.10.1270.20:FF:000001">
    <property type="entry name" value="tRNA (guanine-N(1)-)-methyltransferase"/>
    <property type="match status" value="1"/>
</dbReference>
<keyword evidence="9 15" id="KW-0808">Transferase</keyword>
<dbReference type="InterPro" id="IPR016009">
    <property type="entry name" value="tRNA_MeTrfase_TRMD/TRM10"/>
</dbReference>
<evidence type="ECO:0000256" key="15">
    <source>
        <dbReference type="HAMAP-Rule" id="MF_00605"/>
    </source>
</evidence>
<dbReference type="GeneID" id="96777423"/>
<evidence type="ECO:0000256" key="16">
    <source>
        <dbReference type="PIRSR" id="PIRSR000386-1"/>
    </source>
</evidence>
<dbReference type="Gene3D" id="3.40.1280.10">
    <property type="match status" value="1"/>
</dbReference>
<keyword evidence="8 15" id="KW-0489">Methyltransferase</keyword>
<evidence type="ECO:0000256" key="14">
    <source>
        <dbReference type="ARBA" id="ARBA00047783"/>
    </source>
</evidence>
<proteinExistence type="inferred from homology"/>
<comment type="catalytic activity">
    <reaction evidence="14 15 17">
        <text>guanosine(37) in tRNA + S-adenosyl-L-methionine = N(1)-methylguanosine(37) in tRNA + S-adenosyl-L-homocysteine + H(+)</text>
        <dbReference type="Rhea" id="RHEA:36899"/>
        <dbReference type="Rhea" id="RHEA-COMP:10145"/>
        <dbReference type="Rhea" id="RHEA-COMP:10147"/>
        <dbReference type="ChEBI" id="CHEBI:15378"/>
        <dbReference type="ChEBI" id="CHEBI:57856"/>
        <dbReference type="ChEBI" id="CHEBI:59789"/>
        <dbReference type="ChEBI" id="CHEBI:73542"/>
        <dbReference type="ChEBI" id="CHEBI:74269"/>
        <dbReference type="EC" id="2.1.1.228"/>
    </reaction>
</comment>
<dbReference type="EMBL" id="VUNR01000001">
    <property type="protein sequence ID" value="MSU07513.1"/>
    <property type="molecule type" value="Genomic_DNA"/>
</dbReference>
<keyword evidence="7 15" id="KW-0963">Cytoplasm</keyword>
<sequence length="248" mass="27893">MRIDILSLFPAMFAGPFGESITKRAVAKGILDIHIMNFRDFAEGRHKQVDDSPFGGGSGMVLKPEPLFRAVRFLKDTTNYTKRRVLLMSPEGAVFNQAKARELAQYEQLIFICGHYEGFDARISENLADEIISIGDFVLTGGELPAMMITDAVSRMLPGVLGSEESAPTDSFYNGLLEHPQYTRPREFEGMQVPEVLFSGDHAKIARWRREKSLEATLKHRPDLLRTAELDKKDLQYLAALQENQGEN</sequence>
<dbReference type="GO" id="GO:0002939">
    <property type="term" value="P:tRNA N1-guanine methylation"/>
    <property type="evidence" value="ECO:0007669"/>
    <property type="project" value="TreeGrafter"/>
</dbReference>
<keyword evidence="11 15" id="KW-0819">tRNA processing</keyword>
<evidence type="ECO:0000259" key="18">
    <source>
        <dbReference type="Pfam" id="PF01746"/>
    </source>
</evidence>
<evidence type="ECO:0000256" key="9">
    <source>
        <dbReference type="ARBA" id="ARBA00022679"/>
    </source>
</evidence>
<dbReference type="SUPFAM" id="SSF75217">
    <property type="entry name" value="alpha/beta knot"/>
    <property type="match status" value="1"/>
</dbReference>
<evidence type="ECO:0000313" key="19">
    <source>
        <dbReference type="EMBL" id="MSU07513.1"/>
    </source>
</evidence>
<evidence type="ECO:0000256" key="8">
    <source>
        <dbReference type="ARBA" id="ARBA00022603"/>
    </source>
</evidence>
<evidence type="ECO:0000256" key="6">
    <source>
        <dbReference type="ARBA" id="ARBA00014679"/>
    </source>
</evidence>
<comment type="function">
    <text evidence="1 15 17">Specifically methylates guanosine-37 in various tRNAs.</text>
</comment>
<dbReference type="EC" id="2.1.1.228" evidence="5 15"/>
<comment type="subcellular location">
    <subcellularLocation>
        <location evidence="2 15 17">Cytoplasm</location>
    </subcellularLocation>
</comment>
<reference evidence="19 20" key="1">
    <citation type="submission" date="2019-08" db="EMBL/GenBank/DDBJ databases">
        <title>In-depth cultivation of the pig gut microbiome towards novel bacterial diversity and tailored functional studies.</title>
        <authorList>
            <person name="Wylensek D."/>
            <person name="Hitch T.C.A."/>
            <person name="Clavel T."/>
        </authorList>
    </citation>
    <scope>NUCLEOTIDE SEQUENCE [LARGE SCALE GENOMIC DNA]</scope>
    <source>
        <strain evidence="19 20">WCA-693-APC-5D-A</strain>
    </source>
</reference>
<keyword evidence="10 15" id="KW-0949">S-adenosyl-L-methionine</keyword>
<evidence type="ECO:0000256" key="13">
    <source>
        <dbReference type="ARBA" id="ARBA00033392"/>
    </source>
</evidence>
<evidence type="ECO:0000256" key="3">
    <source>
        <dbReference type="ARBA" id="ARBA00007630"/>
    </source>
</evidence>
<evidence type="ECO:0000256" key="11">
    <source>
        <dbReference type="ARBA" id="ARBA00022694"/>
    </source>
</evidence>
<dbReference type="FunFam" id="3.40.1280.10:FF:000001">
    <property type="entry name" value="tRNA (guanine-N(1)-)-methyltransferase"/>
    <property type="match status" value="1"/>
</dbReference>
<gene>
    <name evidence="15 19" type="primary">trmD</name>
    <name evidence="19" type="ORF">FYJ84_00675</name>
</gene>
<feature type="binding site" evidence="15 16">
    <location>
        <begin position="134"/>
        <end position="139"/>
    </location>
    <ligand>
        <name>S-adenosyl-L-methionine</name>
        <dbReference type="ChEBI" id="CHEBI:59789"/>
    </ligand>
</feature>
<evidence type="ECO:0000256" key="1">
    <source>
        <dbReference type="ARBA" id="ARBA00002634"/>
    </source>
</evidence>
<dbReference type="GO" id="GO:0052906">
    <property type="term" value="F:tRNA (guanine(37)-N1)-methyltransferase activity"/>
    <property type="evidence" value="ECO:0007669"/>
    <property type="project" value="UniProtKB-UniRule"/>
</dbReference>
<dbReference type="RefSeq" id="WP_154405104.1">
    <property type="nucleotide sequence ID" value="NZ_VUNR01000001.1"/>
</dbReference>
<dbReference type="Proteomes" id="UP000433181">
    <property type="component" value="Unassembled WGS sequence"/>
</dbReference>
<dbReference type="InterPro" id="IPR029026">
    <property type="entry name" value="tRNA_m1G_MTases_N"/>
</dbReference>
<dbReference type="InterPro" id="IPR029028">
    <property type="entry name" value="Alpha/beta_knot_MTases"/>
</dbReference>
<evidence type="ECO:0000313" key="20">
    <source>
        <dbReference type="Proteomes" id="UP000433181"/>
    </source>
</evidence>
<dbReference type="PANTHER" id="PTHR46417:SF1">
    <property type="entry name" value="TRNA (GUANINE-N(1)-)-METHYLTRANSFERASE"/>
    <property type="match status" value="1"/>
</dbReference>
<evidence type="ECO:0000256" key="12">
    <source>
        <dbReference type="ARBA" id="ARBA00029736"/>
    </source>
</evidence>
<dbReference type="HAMAP" id="MF_00605">
    <property type="entry name" value="TrmD"/>
    <property type="match status" value="1"/>
</dbReference>
<dbReference type="NCBIfam" id="NF000648">
    <property type="entry name" value="PRK00026.1"/>
    <property type="match status" value="1"/>
</dbReference>
<name>A0A6I2U7M2_9FIRM</name>
<dbReference type="Gene3D" id="1.10.1270.20">
    <property type="entry name" value="tRNA(m1g37)methyltransferase, domain 2"/>
    <property type="match status" value="1"/>
</dbReference>
<comment type="subunit">
    <text evidence="4 15 17">Homodimer.</text>
</comment>
<feature type="binding site" evidence="15 16">
    <location>
        <position position="114"/>
    </location>
    <ligand>
        <name>S-adenosyl-L-methionine</name>
        <dbReference type="ChEBI" id="CHEBI:59789"/>
    </ligand>
</feature>
<dbReference type="PIRSF" id="PIRSF000386">
    <property type="entry name" value="tRNA_mtase"/>
    <property type="match status" value="1"/>
</dbReference>
<dbReference type="NCBIfam" id="TIGR00088">
    <property type="entry name" value="trmD"/>
    <property type="match status" value="1"/>
</dbReference>
<evidence type="ECO:0000256" key="2">
    <source>
        <dbReference type="ARBA" id="ARBA00004496"/>
    </source>
</evidence>
<dbReference type="PANTHER" id="PTHR46417">
    <property type="entry name" value="TRNA (GUANINE-N(1)-)-METHYLTRANSFERASE"/>
    <property type="match status" value="1"/>
</dbReference>
<evidence type="ECO:0000256" key="7">
    <source>
        <dbReference type="ARBA" id="ARBA00022490"/>
    </source>
</evidence>
<evidence type="ECO:0000256" key="4">
    <source>
        <dbReference type="ARBA" id="ARBA00011738"/>
    </source>
</evidence>
<dbReference type="Pfam" id="PF01746">
    <property type="entry name" value="tRNA_m1G_MT"/>
    <property type="match status" value="1"/>
</dbReference>
<comment type="caution">
    <text evidence="19">The sequence shown here is derived from an EMBL/GenBank/DDBJ whole genome shotgun (WGS) entry which is preliminary data.</text>
</comment>
<dbReference type="InterPro" id="IPR023148">
    <property type="entry name" value="tRNA_m1G_MeTrfase_C_sf"/>
</dbReference>
<dbReference type="AlphaFoldDB" id="A0A6I2U7M2"/>
<organism evidence="19 20">
    <name type="scientific">Anaerovibrio slackiae</name>
    <dbReference type="NCBI Taxonomy" id="2652309"/>
    <lineage>
        <taxon>Bacteria</taxon>
        <taxon>Bacillati</taxon>
        <taxon>Bacillota</taxon>
        <taxon>Negativicutes</taxon>
        <taxon>Selenomonadales</taxon>
        <taxon>Selenomonadaceae</taxon>
        <taxon>Anaerovibrio</taxon>
    </lineage>
</organism>
<evidence type="ECO:0000256" key="5">
    <source>
        <dbReference type="ARBA" id="ARBA00012807"/>
    </source>
</evidence>
<accession>A0A6I2U7M2</accession>
<protein>
    <recommendedName>
        <fullName evidence="6 15">tRNA (guanine-N(1)-)-methyltransferase</fullName>
        <ecNumber evidence="5 15">2.1.1.228</ecNumber>
    </recommendedName>
    <alternativeName>
        <fullName evidence="12 15">M1G-methyltransferase</fullName>
    </alternativeName>
    <alternativeName>
        <fullName evidence="13 15">tRNA [GM37] methyltransferase</fullName>
    </alternativeName>
</protein>
<dbReference type="CDD" id="cd18080">
    <property type="entry name" value="TrmD-like"/>
    <property type="match status" value="1"/>
</dbReference>
<evidence type="ECO:0000256" key="17">
    <source>
        <dbReference type="RuleBase" id="RU003464"/>
    </source>
</evidence>
<dbReference type="GO" id="GO:0005829">
    <property type="term" value="C:cytosol"/>
    <property type="evidence" value="ECO:0007669"/>
    <property type="project" value="TreeGrafter"/>
</dbReference>
<comment type="similarity">
    <text evidence="3 15 17">Belongs to the RNA methyltransferase TrmD family.</text>
</comment>
<evidence type="ECO:0000256" key="10">
    <source>
        <dbReference type="ARBA" id="ARBA00022691"/>
    </source>
</evidence>
<keyword evidence="20" id="KW-1185">Reference proteome</keyword>
<feature type="domain" description="tRNA methyltransferase TRMD/TRM10-type" evidence="18">
    <location>
        <begin position="1"/>
        <end position="226"/>
    </location>
</feature>